<dbReference type="EMBL" id="MFJV01000001">
    <property type="protein sequence ID" value="OGG23951.1"/>
    <property type="molecule type" value="Genomic_DNA"/>
</dbReference>
<feature type="transmembrane region" description="Helical" evidence="1">
    <location>
        <begin position="112"/>
        <end position="138"/>
    </location>
</feature>
<accession>A0A1F6AGZ4</accession>
<keyword evidence="1" id="KW-0472">Membrane</keyword>
<evidence type="ECO:0000256" key="1">
    <source>
        <dbReference type="SAM" id="Phobius"/>
    </source>
</evidence>
<protein>
    <recommendedName>
        <fullName evidence="4">Glycosyltransferase RgtA/B/C/D-like domain-containing protein</fullName>
    </recommendedName>
</protein>
<feature type="transmembrane region" description="Helical" evidence="1">
    <location>
        <begin position="81"/>
        <end position="106"/>
    </location>
</feature>
<comment type="caution">
    <text evidence="2">The sequence shown here is derived from an EMBL/GenBank/DDBJ whole genome shotgun (WGS) entry which is preliminary data.</text>
</comment>
<keyword evidence="1" id="KW-0812">Transmembrane</keyword>
<feature type="transmembrane region" description="Helical" evidence="1">
    <location>
        <begin position="159"/>
        <end position="177"/>
    </location>
</feature>
<reference evidence="2 3" key="1">
    <citation type="journal article" date="2016" name="Nat. Commun.">
        <title>Thousands of microbial genomes shed light on interconnected biogeochemical processes in an aquifer system.</title>
        <authorList>
            <person name="Anantharaman K."/>
            <person name="Brown C.T."/>
            <person name="Hug L.A."/>
            <person name="Sharon I."/>
            <person name="Castelle C.J."/>
            <person name="Probst A.J."/>
            <person name="Thomas B.C."/>
            <person name="Singh A."/>
            <person name="Wilkins M.J."/>
            <person name="Karaoz U."/>
            <person name="Brodie E.L."/>
            <person name="Williams K.H."/>
            <person name="Hubbard S.S."/>
            <person name="Banfield J.F."/>
        </authorList>
    </citation>
    <scope>NUCLEOTIDE SEQUENCE [LARGE SCALE GENOMIC DNA]</scope>
</reference>
<gene>
    <name evidence="2" type="ORF">A3A79_01990</name>
</gene>
<feature type="transmembrane region" description="Helical" evidence="1">
    <location>
        <begin position="183"/>
        <end position="201"/>
    </location>
</feature>
<evidence type="ECO:0008006" key="4">
    <source>
        <dbReference type="Google" id="ProtNLM"/>
    </source>
</evidence>
<sequence>MLLIFLIFVAGVLFRLWFISLAPQPFMGDQTEYEWYAAKIFLHPQMLESFSFRSYPYPLFLATVYKFVGFGNHEAIFFLQAILDAFSGVMVFLMTGSWIAFILYQINPFTSGYVGVILSEVLSIFFITATILFGAFFVKKPKFATGFLFGLAAGLAAETRNAAFLWAAIPIGLAYLFIRSKKYFFAILLGVIVTIIYPLYVNWRDYKEISITTVDSIFARELWNGAILKTLPPFAHDLNIAGLREMYMEFYSERNPGRTSDERKAIAKKYMNSAFSIIKNDPIDYIKVRLDKMWYMWQKENVFFYEEPGFNQHKAYTYALNLAILVLAAFGLWRARRNWLWWTIIGTVIYGTLVFSITHAEYRLTIPFYPLLVIAASWAF</sequence>
<dbReference type="Proteomes" id="UP000178759">
    <property type="component" value="Unassembled WGS sequence"/>
</dbReference>
<proteinExistence type="predicted"/>
<evidence type="ECO:0000313" key="3">
    <source>
        <dbReference type="Proteomes" id="UP000178759"/>
    </source>
</evidence>
<organism evidence="2 3">
    <name type="scientific">Candidatus Gottesmanbacteria bacterium RIFCSPLOWO2_01_FULL_43_11b</name>
    <dbReference type="NCBI Taxonomy" id="1798392"/>
    <lineage>
        <taxon>Bacteria</taxon>
        <taxon>Candidatus Gottesmaniibacteriota</taxon>
    </lineage>
</organism>
<keyword evidence="1" id="KW-1133">Transmembrane helix</keyword>
<feature type="transmembrane region" description="Helical" evidence="1">
    <location>
        <begin position="339"/>
        <end position="358"/>
    </location>
</feature>
<name>A0A1F6AGZ4_9BACT</name>
<dbReference type="AlphaFoldDB" id="A0A1F6AGZ4"/>
<feature type="transmembrane region" description="Helical" evidence="1">
    <location>
        <begin position="315"/>
        <end position="333"/>
    </location>
</feature>
<evidence type="ECO:0000313" key="2">
    <source>
        <dbReference type="EMBL" id="OGG23951.1"/>
    </source>
</evidence>
<dbReference type="STRING" id="1798392.A3A79_01990"/>